<dbReference type="EMBL" id="KZ110592">
    <property type="protein sequence ID" value="OSX66086.1"/>
    <property type="molecule type" value="Genomic_DNA"/>
</dbReference>
<gene>
    <name evidence="1" type="ORF">POSPLADRAFT_1132530</name>
</gene>
<evidence type="ECO:0000313" key="1">
    <source>
        <dbReference type="EMBL" id="OSX66086.1"/>
    </source>
</evidence>
<dbReference type="RefSeq" id="XP_024342880.1">
    <property type="nucleotide sequence ID" value="XM_024484226.1"/>
</dbReference>
<dbReference type="CDD" id="cd11296">
    <property type="entry name" value="O-FucT_like"/>
    <property type="match status" value="1"/>
</dbReference>
<organism evidence="1 2">
    <name type="scientific">Postia placenta MAD-698-R-SB12</name>
    <dbReference type="NCBI Taxonomy" id="670580"/>
    <lineage>
        <taxon>Eukaryota</taxon>
        <taxon>Fungi</taxon>
        <taxon>Dikarya</taxon>
        <taxon>Basidiomycota</taxon>
        <taxon>Agaricomycotina</taxon>
        <taxon>Agaricomycetes</taxon>
        <taxon>Polyporales</taxon>
        <taxon>Adustoporiaceae</taxon>
        <taxon>Rhodonia</taxon>
    </lineage>
</organism>
<proteinExistence type="predicted"/>
<dbReference type="AlphaFoldDB" id="A0A1X6NCA7"/>
<accession>A0A1X6NCA7</accession>
<reference evidence="1 2" key="1">
    <citation type="submission" date="2017-04" db="EMBL/GenBank/DDBJ databases">
        <title>Genome Sequence of the Model Brown-Rot Fungus Postia placenta SB12.</title>
        <authorList>
            <consortium name="DOE Joint Genome Institute"/>
            <person name="Gaskell J."/>
            <person name="Kersten P."/>
            <person name="Larrondo L.F."/>
            <person name="Canessa P."/>
            <person name="Martinez D."/>
            <person name="Hibbett D."/>
            <person name="Schmoll M."/>
            <person name="Kubicek C.P."/>
            <person name="Martinez A.T."/>
            <person name="Yadav J."/>
            <person name="Master E."/>
            <person name="Magnuson J.K."/>
            <person name="James T."/>
            <person name="Yaver D."/>
            <person name="Berka R."/>
            <person name="Labutti K."/>
            <person name="Lipzen A."/>
            <person name="Aerts A."/>
            <person name="Barry K."/>
            <person name="Henrissat B."/>
            <person name="Blanchette R."/>
            <person name="Grigoriev I."/>
            <person name="Cullen D."/>
        </authorList>
    </citation>
    <scope>NUCLEOTIDE SEQUENCE [LARGE SCALE GENOMIC DNA]</scope>
    <source>
        <strain evidence="1 2">MAD-698-R-SB12</strain>
    </source>
</reference>
<dbReference type="Proteomes" id="UP000194127">
    <property type="component" value="Unassembled WGS sequence"/>
</dbReference>
<dbReference type="Gene3D" id="3.40.50.11350">
    <property type="match status" value="1"/>
</dbReference>
<evidence type="ECO:0000313" key="2">
    <source>
        <dbReference type="Proteomes" id="UP000194127"/>
    </source>
</evidence>
<name>A0A1X6NCA7_9APHY</name>
<dbReference type="GeneID" id="36329175"/>
<dbReference type="OrthoDB" id="2559662at2759"/>
<sequence length="597" mass="66507">MVSCEVISSLFQITAHVYEPIAPSQKRSALVRHRWWSGFAYQIWSRLEATKNVPEQGFAFGCVAAGSSHMASRTVCSPIGFNHIIESVLCGGPSGVVLPKAGCRSPSGALVVGLLARIDQGLGSYDSGGKASAVCRNAGPMQKCADDLRVTHTAAVTLRAVGLWLRLFLTGAVGIPKPILYALAKDSKLPPLYSRFHQYELSLPQHHLDPASPNAAETQYFWIANHMTRNGWGNAMQELLLNSYLAYRANRSFVFNNFTWDEGVSDYSIYNLKPIPSRIPLTALIRGPTVGGPFPPGDHAPLAVMKEFWDTTCQNPTVIDNNAVVATWGGEDPTSQAIVDKWIGLLDASHDRCVEVAKDPRQLFDIWLLQDGNRLLDLWPAFSQSPILRHFRWSDLVELAFDTNREVFAPSNTVEFNLMSVPDNVPSPERYTVIPGLLALHIRRGDFIRHCKRLAGWNANFVGYNAFPSLPDRELRPADLDPGALDELYRVRCFPEIDEIVRKVENVRSTEAGRGMQHLYIMTNAPADWILELKAALQHVGTWENIASSRDILVNKEQEYVKQAVDMLIGQRAQVFIGNGVRPCAFLFWRLFLTVIS</sequence>
<keyword evidence="2" id="KW-1185">Reference proteome</keyword>
<protein>
    <submittedName>
        <fullName evidence="1">Uncharacterized protein</fullName>
    </submittedName>
</protein>